<dbReference type="GO" id="GO:0004860">
    <property type="term" value="F:protein kinase inhibitor activity"/>
    <property type="evidence" value="ECO:0007669"/>
    <property type="project" value="UniProtKB-KW"/>
</dbReference>
<dbReference type="Proteomes" id="UP000733379">
    <property type="component" value="Unassembled WGS sequence"/>
</dbReference>
<dbReference type="Gene3D" id="3.90.280.10">
    <property type="entry name" value="PEBP-like"/>
    <property type="match status" value="1"/>
</dbReference>
<gene>
    <name evidence="2" type="ORF">KO481_35210</name>
</gene>
<comment type="similarity">
    <text evidence="1">Belongs to the UPF0098 family.</text>
</comment>
<evidence type="ECO:0000313" key="2">
    <source>
        <dbReference type="EMBL" id="MBU3066754.1"/>
    </source>
</evidence>
<organism evidence="2 3">
    <name type="scientific">Nocardia albiluteola</name>
    <dbReference type="NCBI Taxonomy" id="2842303"/>
    <lineage>
        <taxon>Bacteria</taxon>
        <taxon>Bacillati</taxon>
        <taxon>Actinomycetota</taxon>
        <taxon>Actinomycetes</taxon>
        <taxon>Mycobacteriales</taxon>
        <taxon>Nocardiaceae</taxon>
        <taxon>Nocardia</taxon>
    </lineage>
</organism>
<accession>A0ABS6B8X2</accession>
<comment type="caution">
    <text evidence="2">The sequence shown here is derived from an EMBL/GenBank/DDBJ whole genome shotgun (WGS) entry which is preliminary data.</text>
</comment>
<keyword evidence="3" id="KW-1185">Reference proteome</keyword>
<dbReference type="RefSeq" id="WP_215922829.1">
    <property type="nucleotide sequence ID" value="NZ_JAHKNI010000016.1"/>
</dbReference>
<dbReference type="SUPFAM" id="SSF49777">
    <property type="entry name" value="PEBP-like"/>
    <property type="match status" value="1"/>
</dbReference>
<dbReference type="EMBL" id="JAHKNI010000016">
    <property type="protein sequence ID" value="MBU3066754.1"/>
    <property type="molecule type" value="Genomic_DNA"/>
</dbReference>
<sequence>MAIIGKLLKNRRAGDHNLAWELENLRGGASFELTSPDFGHETTLDPRHASKRIGGQDLSPALAWSTPPEGTAQLLLVVEDPDAPMGLPFVHALALLDPALTALPRGGLTATNPAPGVELLRSGWGSGYTGPAPVKSHGPHRYAFQLFALTEPLTTVNGKSPAGAKPRDVMSAAVSHARARTDGFYERP</sequence>
<evidence type="ECO:0000313" key="3">
    <source>
        <dbReference type="Proteomes" id="UP000733379"/>
    </source>
</evidence>
<dbReference type="Pfam" id="PF01161">
    <property type="entry name" value="PBP"/>
    <property type="match status" value="1"/>
</dbReference>
<proteinExistence type="inferred from homology"/>
<dbReference type="CDD" id="cd00865">
    <property type="entry name" value="PEBP_bact_arch"/>
    <property type="match status" value="1"/>
</dbReference>
<protein>
    <submittedName>
        <fullName evidence="2">YbhB/YbcL family Raf kinase inhibitor-like protein</fullName>
    </submittedName>
</protein>
<keyword evidence="2" id="KW-0649">Protein kinase inhibitor</keyword>
<dbReference type="InterPro" id="IPR005247">
    <property type="entry name" value="YbhB_YbcL/LppC-like"/>
</dbReference>
<evidence type="ECO:0000256" key="1">
    <source>
        <dbReference type="ARBA" id="ARBA00007120"/>
    </source>
</evidence>
<dbReference type="PANTHER" id="PTHR30289">
    <property type="entry name" value="UNCHARACTERIZED PROTEIN YBCL-RELATED"/>
    <property type="match status" value="1"/>
</dbReference>
<dbReference type="InterPro" id="IPR036610">
    <property type="entry name" value="PEBP-like_sf"/>
</dbReference>
<reference evidence="2 3" key="1">
    <citation type="submission" date="2021-06" db="EMBL/GenBank/DDBJ databases">
        <title>Actinomycetes sequencing.</title>
        <authorList>
            <person name="Shan Q."/>
        </authorList>
    </citation>
    <scope>NUCLEOTIDE SEQUENCE [LARGE SCALE GENOMIC DNA]</scope>
    <source>
        <strain evidence="2 3">NEAU-G5</strain>
    </source>
</reference>
<name>A0ABS6B8X2_9NOCA</name>
<dbReference type="PANTHER" id="PTHR30289:SF1">
    <property type="entry name" value="PEBP (PHOSPHATIDYLETHANOLAMINE-BINDING PROTEIN) FAMILY PROTEIN"/>
    <property type="match status" value="1"/>
</dbReference>
<dbReference type="InterPro" id="IPR008914">
    <property type="entry name" value="PEBP"/>
</dbReference>